<dbReference type="RefSeq" id="WP_283223940.1">
    <property type="nucleotide sequence ID" value="NZ_JASGBH010000004.1"/>
</dbReference>
<keyword evidence="2" id="KW-1185">Reference proteome</keyword>
<dbReference type="Proteomes" id="UP001431902">
    <property type="component" value="Unassembled WGS sequence"/>
</dbReference>
<dbReference type="EMBL" id="JASGBH010000004">
    <property type="protein sequence ID" value="MDI9233539.1"/>
    <property type="molecule type" value="Genomic_DNA"/>
</dbReference>
<sequence length="144" mass="15713">MSACSPSTPASTVPMTGHGKDTHGCIGSAGYVWSPAQQRCMRLFEEAFAFDPHMDNPDQTLRAFVVLGPETDKPQKADLFLPNGPFPMALDVVKTTSGDMRPVVLRNAAEQVEVVRVKDMYVLSLHGQVKFTHEAEIDSPLGKI</sequence>
<accession>A0ABT6X699</accession>
<evidence type="ECO:0000313" key="1">
    <source>
        <dbReference type="EMBL" id="MDI9233539.1"/>
    </source>
</evidence>
<evidence type="ECO:0000313" key="2">
    <source>
        <dbReference type="Proteomes" id="UP001431902"/>
    </source>
</evidence>
<gene>
    <name evidence="1" type="ORF">QLQ16_06790</name>
</gene>
<name>A0ABT6X699_9BURK</name>
<reference evidence="1" key="1">
    <citation type="submission" date="2023-05" db="EMBL/GenBank/DDBJ databases">
        <title>Limnohabitans sp. strain HM2-2 Genome sequencing and assembly.</title>
        <authorList>
            <person name="Jung Y."/>
        </authorList>
    </citation>
    <scope>NUCLEOTIDE SEQUENCE</scope>
    <source>
        <strain evidence="1">HM2-2</strain>
    </source>
</reference>
<comment type="caution">
    <text evidence="1">The sequence shown here is derived from an EMBL/GenBank/DDBJ whole genome shotgun (WGS) entry which is preliminary data.</text>
</comment>
<organism evidence="1 2">
    <name type="scientific">Limnohabitans lacus</name>
    <dbReference type="NCBI Taxonomy" id="3045173"/>
    <lineage>
        <taxon>Bacteria</taxon>
        <taxon>Pseudomonadati</taxon>
        <taxon>Pseudomonadota</taxon>
        <taxon>Betaproteobacteria</taxon>
        <taxon>Burkholderiales</taxon>
        <taxon>Comamonadaceae</taxon>
        <taxon>Limnohabitans</taxon>
    </lineage>
</organism>
<proteinExistence type="predicted"/>
<protein>
    <submittedName>
        <fullName evidence="1">Uncharacterized protein</fullName>
    </submittedName>
</protein>